<dbReference type="SUPFAM" id="SSF117281">
    <property type="entry name" value="Kelch motif"/>
    <property type="match status" value="1"/>
</dbReference>
<dbReference type="EMBL" id="CAMPGE010012353">
    <property type="protein sequence ID" value="CAI2371125.1"/>
    <property type="molecule type" value="Genomic_DNA"/>
</dbReference>
<evidence type="ECO:0000313" key="1">
    <source>
        <dbReference type="EMBL" id="CAI2371125.1"/>
    </source>
</evidence>
<accession>A0AAD1XE19</accession>
<name>A0AAD1XE19_EUPCR</name>
<organism evidence="1 2">
    <name type="scientific">Euplotes crassus</name>
    <dbReference type="NCBI Taxonomy" id="5936"/>
    <lineage>
        <taxon>Eukaryota</taxon>
        <taxon>Sar</taxon>
        <taxon>Alveolata</taxon>
        <taxon>Ciliophora</taxon>
        <taxon>Intramacronucleata</taxon>
        <taxon>Spirotrichea</taxon>
        <taxon>Hypotrichia</taxon>
        <taxon>Euplotida</taxon>
        <taxon>Euplotidae</taxon>
        <taxon>Moneuplotes</taxon>
    </lineage>
</organism>
<dbReference type="PANTHER" id="PTHR46375">
    <property type="entry name" value="KELCH REPEAT AND BTB DOMAIN-CONTAINING PROTEIN 13-RELATED"/>
    <property type="match status" value="1"/>
</dbReference>
<dbReference type="Proteomes" id="UP001295684">
    <property type="component" value="Unassembled WGS sequence"/>
</dbReference>
<dbReference type="AlphaFoldDB" id="A0AAD1XE19"/>
<reference evidence="1" key="1">
    <citation type="submission" date="2023-07" db="EMBL/GenBank/DDBJ databases">
        <authorList>
            <consortium name="AG Swart"/>
            <person name="Singh M."/>
            <person name="Singh A."/>
            <person name="Seah K."/>
            <person name="Emmerich C."/>
        </authorList>
    </citation>
    <scope>NUCLEOTIDE SEQUENCE</scope>
    <source>
        <strain evidence="1">DP1</strain>
    </source>
</reference>
<proteinExistence type="predicted"/>
<dbReference type="InterPro" id="IPR015915">
    <property type="entry name" value="Kelch-typ_b-propeller"/>
</dbReference>
<sequence>METGYFTKPSIGKSKAQQLLKSYCFLKILQFLTPQEIVVLQILNRRFYDDIIPLAIKQIDICRSPCQGAVMLIKDKIMIVELPHIRLIQLSGAWKLSMFDQGTSVCVNNKGNEVWLSSGFPISQTRLDKEEHNNKIFGKLYKIDIFKVPYLAEERESMDIPRYGHALIHHKNMIFAIGGSDNLSALKTVEVYFPSKDYWEKIEPLQTAREDVTGCVANERIYIFSVNLLHSESNTIEYLDISIIYNSWVQISLKLNNVSFPKTVSCCYHQKSDEILILEPKTRRLWELPLSSDFTAFRLNIKSPLLQKFLQVVETELPGVF</sequence>
<protein>
    <submittedName>
        <fullName evidence="1">Uncharacterized protein</fullName>
    </submittedName>
</protein>
<comment type="caution">
    <text evidence="1">The sequence shown here is derived from an EMBL/GenBank/DDBJ whole genome shotgun (WGS) entry which is preliminary data.</text>
</comment>
<dbReference type="InterPro" id="IPR006652">
    <property type="entry name" value="Kelch_1"/>
</dbReference>
<evidence type="ECO:0000313" key="2">
    <source>
        <dbReference type="Proteomes" id="UP001295684"/>
    </source>
</evidence>
<gene>
    <name evidence="1" type="ORF">ECRASSUSDP1_LOCUS12445</name>
</gene>
<dbReference type="InterPro" id="IPR052392">
    <property type="entry name" value="Kelch-BTB_domain-containing"/>
</dbReference>
<dbReference type="PANTHER" id="PTHR46375:SF3">
    <property type="entry name" value="KELCH REPEAT AND BTB DOMAIN-CONTAINING PROTEIN 13"/>
    <property type="match status" value="1"/>
</dbReference>
<dbReference type="Gene3D" id="2.120.10.80">
    <property type="entry name" value="Kelch-type beta propeller"/>
    <property type="match status" value="1"/>
</dbReference>
<dbReference type="SMART" id="SM00612">
    <property type="entry name" value="Kelch"/>
    <property type="match status" value="1"/>
</dbReference>
<keyword evidence="2" id="KW-1185">Reference proteome</keyword>
<dbReference type="Pfam" id="PF01344">
    <property type="entry name" value="Kelch_1"/>
    <property type="match status" value="1"/>
</dbReference>